<dbReference type="InterPro" id="IPR020806">
    <property type="entry name" value="PKS_PP-bd"/>
</dbReference>
<dbReference type="Pfam" id="PF00550">
    <property type="entry name" value="PP-binding"/>
    <property type="match status" value="1"/>
</dbReference>
<evidence type="ECO:0000313" key="5">
    <source>
        <dbReference type="Proteomes" id="UP000542674"/>
    </source>
</evidence>
<dbReference type="InterPro" id="IPR009081">
    <property type="entry name" value="PP-bd_ACP"/>
</dbReference>
<dbReference type="EMBL" id="JACHJS010000001">
    <property type="protein sequence ID" value="MBB4963390.1"/>
    <property type="molecule type" value="Genomic_DNA"/>
</dbReference>
<comment type="caution">
    <text evidence="4">The sequence shown here is derived from an EMBL/GenBank/DDBJ whole genome shotgun (WGS) entry which is preliminary data.</text>
</comment>
<organism evidence="4 5">
    <name type="scientific">Saccharothrix violaceirubra</name>
    <dbReference type="NCBI Taxonomy" id="413306"/>
    <lineage>
        <taxon>Bacteria</taxon>
        <taxon>Bacillati</taxon>
        <taxon>Actinomycetota</taxon>
        <taxon>Actinomycetes</taxon>
        <taxon>Pseudonocardiales</taxon>
        <taxon>Pseudonocardiaceae</taxon>
        <taxon>Saccharothrix</taxon>
    </lineage>
</organism>
<evidence type="ECO:0000313" key="4">
    <source>
        <dbReference type="EMBL" id="MBB4963390.1"/>
    </source>
</evidence>
<evidence type="ECO:0000259" key="3">
    <source>
        <dbReference type="PROSITE" id="PS50075"/>
    </source>
</evidence>
<keyword evidence="5" id="KW-1185">Reference proteome</keyword>
<name>A0A7W7T171_9PSEU</name>
<evidence type="ECO:0000256" key="2">
    <source>
        <dbReference type="ARBA" id="ARBA00022553"/>
    </source>
</evidence>
<keyword evidence="1" id="KW-0596">Phosphopantetheine</keyword>
<proteinExistence type="predicted"/>
<dbReference type="PROSITE" id="PS50075">
    <property type="entry name" value="CARRIER"/>
    <property type="match status" value="1"/>
</dbReference>
<dbReference type="SMART" id="SM00823">
    <property type="entry name" value="PKS_PP"/>
    <property type="match status" value="1"/>
</dbReference>
<reference evidence="4 5" key="1">
    <citation type="submission" date="2020-08" db="EMBL/GenBank/DDBJ databases">
        <title>Sequencing the genomes of 1000 actinobacteria strains.</title>
        <authorList>
            <person name="Klenk H.-P."/>
        </authorList>
    </citation>
    <scope>NUCLEOTIDE SEQUENCE [LARGE SCALE GENOMIC DNA]</scope>
    <source>
        <strain evidence="4 5">DSM 45084</strain>
    </source>
</reference>
<dbReference type="Gene3D" id="1.10.1200.10">
    <property type="entry name" value="ACP-like"/>
    <property type="match status" value="1"/>
</dbReference>
<dbReference type="SUPFAM" id="SSF47336">
    <property type="entry name" value="ACP-like"/>
    <property type="match status" value="1"/>
</dbReference>
<dbReference type="AlphaFoldDB" id="A0A7W7T171"/>
<dbReference type="GO" id="GO:0031177">
    <property type="term" value="F:phosphopantetheine binding"/>
    <property type="evidence" value="ECO:0007669"/>
    <property type="project" value="InterPro"/>
</dbReference>
<dbReference type="RefSeq" id="WP_184666171.1">
    <property type="nucleotide sequence ID" value="NZ_BAABAI010000036.1"/>
</dbReference>
<protein>
    <submittedName>
        <fullName evidence="4">Act minimal PKS acyl carrier protein</fullName>
    </submittedName>
</protein>
<evidence type="ECO:0000256" key="1">
    <source>
        <dbReference type="ARBA" id="ARBA00022450"/>
    </source>
</evidence>
<sequence length="88" mass="9669">MTEFALRDLTRILKSCAGVDDAVDLDGPVADTAFEDLGYDSLALFELVGRVRREYGVELPDEAVAEMATPRAAVDYIARHLEPVGDKR</sequence>
<feature type="domain" description="Carrier" evidence="3">
    <location>
        <begin position="3"/>
        <end position="81"/>
    </location>
</feature>
<dbReference type="InterPro" id="IPR036736">
    <property type="entry name" value="ACP-like_sf"/>
</dbReference>
<gene>
    <name evidence="4" type="ORF">F4559_000749</name>
</gene>
<keyword evidence="2" id="KW-0597">Phosphoprotein</keyword>
<accession>A0A7W7T171</accession>
<dbReference type="Proteomes" id="UP000542674">
    <property type="component" value="Unassembled WGS sequence"/>
</dbReference>